<dbReference type="AlphaFoldDB" id="A0AA44CM36"/>
<dbReference type="SMART" id="SM00421">
    <property type="entry name" value="HTH_LUXR"/>
    <property type="match status" value="1"/>
</dbReference>
<evidence type="ECO:0000256" key="1">
    <source>
        <dbReference type="ARBA" id="ARBA00023125"/>
    </source>
</evidence>
<dbReference type="InterPro" id="IPR000792">
    <property type="entry name" value="Tscrpt_reg_LuxR_C"/>
</dbReference>
<gene>
    <name evidence="3" type="ORF">HB991_11595</name>
</gene>
<feature type="domain" description="HTH luxR-type" evidence="2">
    <location>
        <begin position="114"/>
        <end position="179"/>
    </location>
</feature>
<dbReference type="GO" id="GO:0006355">
    <property type="term" value="P:regulation of DNA-templated transcription"/>
    <property type="evidence" value="ECO:0007669"/>
    <property type="project" value="InterPro"/>
</dbReference>
<sequence length="196" mass="22159">MDNISVVSDNVYAKIAIIKMVSQLCSGRRLKKTYAIYSFERTWLNENELSSILNCKAGRILILAPKSLLTFLSTLNFKEKISFSHYDAPLSALKMALNAFLNYVKKEDFKSIIYPTESKSLSPNECSITLLYFEGLSIKHIARLMNKSHKTISAHKRNAMKKMGVATNAELIKKRGGILLANKLNIINKQKLTLQN</sequence>
<evidence type="ECO:0000313" key="3">
    <source>
        <dbReference type="EMBL" id="NIL23150.1"/>
    </source>
</evidence>
<keyword evidence="1" id="KW-0238">DNA-binding</keyword>
<dbReference type="RefSeq" id="WP_050536448.1">
    <property type="nucleotide sequence ID" value="NZ_CABHYJ010000042.1"/>
</dbReference>
<dbReference type="Gene3D" id="1.10.10.10">
    <property type="entry name" value="Winged helix-like DNA-binding domain superfamily/Winged helix DNA-binding domain"/>
    <property type="match status" value="1"/>
</dbReference>
<name>A0AA44CM36_YERMO</name>
<dbReference type="Pfam" id="PF00196">
    <property type="entry name" value="GerE"/>
    <property type="match status" value="1"/>
</dbReference>
<dbReference type="Proteomes" id="UP000712947">
    <property type="component" value="Unassembled WGS sequence"/>
</dbReference>
<accession>A0AA44CM36</accession>
<dbReference type="InterPro" id="IPR036388">
    <property type="entry name" value="WH-like_DNA-bd_sf"/>
</dbReference>
<protein>
    <submittedName>
        <fullName evidence="3">Response regulator transcription factor</fullName>
    </submittedName>
</protein>
<reference evidence="3" key="1">
    <citation type="submission" date="2020-03" db="EMBL/GenBank/DDBJ databases">
        <authorList>
            <person name="Kislichkina A."/>
            <person name="Dentovskaya S."/>
            <person name="Shaikhutdinov R."/>
            <person name="Ivanov S."/>
            <person name="Sizova A."/>
            <person name="Solomentsev V."/>
            <person name="Bogun A."/>
        </authorList>
    </citation>
    <scope>NUCLEOTIDE SEQUENCE</scope>
    <source>
        <strain evidence="3">SCPM-O-B-7610</strain>
    </source>
</reference>
<evidence type="ECO:0000313" key="4">
    <source>
        <dbReference type="Proteomes" id="UP000712947"/>
    </source>
</evidence>
<dbReference type="PRINTS" id="PR00038">
    <property type="entry name" value="HTHLUXR"/>
</dbReference>
<dbReference type="GO" id="GO:0003677">
    <property type="term" value="F:DNA binding"/>
    <property type="evidence" value="ECO:0007669"/>
    <property type="project" value="UniProtKB-KW"/>
</dbReference>
<dbReference type="SUPFAM" id="SSF46894">
    <property type="entry name" value="C-terminal effector domain of the bipartite response regulators"/>
    <property type="match status" value="1"/>
</dbReference>
<dbReference type="CDD" id="cd06170">
    <property type="entry name" value="LuxR_C_like"/>
    <property type="match status" value="1"/>
</dbReference>
<comment type="caution">
    <text evidence="3">The sequence shown here is derived from an EMBL/GenBank/DDBJ whole genome shotgun (WGS) entry which is preliminary data.</text>
</comment>
<organism evidence="3 4">
    <name type="scientific">Yersinia mollaretii</name>
    <dbReference type="NCBI Taxonomy" id="33060"/>
    <lineage>
        <taxon>Bacteria</taxon>
        <taxon>Pseudomonadati</taxon>
        <taxon>Pseudomonadota</taxon>
        <taxon>Gammaproteobacteria</taxon>
        <taxon>Enterobacterales</taxon>
        <taxon>Yersiniaceae</taxon>
        <taxon>Yersinia</taxon>
    </lineage>
</organism>
<dbReference type="PROSITE" id="PS50043">
    <property type="entry name" value="HTH_LUXR_2"/>
    <property type="match status" value="1"/>
</dbReference>
<dbReference type="EMBL" id="JAASAI010000011">
    <property type="protein sequence ID" value="NIL23150.1"/>
    <property type="molecule type" value="Genomic_DNA"/>
</dbReference>
<evidence type="ECO:0000259" key="2">
    <source>
        <dbReference type="PROSITE" id="PS50043"/>
    </source>
</evidence>
<proteinExistence type="predicted"/>
<dbReference type="InterPro" id="IPR016032">
    <property type="entry name" value="Sig_transdc_resp-reg_C-effctor"/>
</dbReference>